<dbReference type="KEGG" id="hch:HCH_00544"/>
<evidence type="ECO:0000313" key="2">
    <source>
        <dbReference type="EMBL" id="ABC27449.1"/>
    </source>
</evidence>
<dbReference type="AlphaFoldDB" id="Q2SPH5"/>
<organism evidence="2 3">
    <name type="scientific">Hahella chejuensis (strain KCTC 2396)</name>
    <dbReference type="NCBI Taxonomy" id="349521"/>
    <lineage>
        <taxon>Bacteria</taxon>
        <taxon>Pseudomonadati</taxon>
        <taxon>Pseudomonadota</taxon>
        <taxon>Gammaproteobacteria</taxon>
        <taxon>Oceanospirillales</taxon>
        <taxon>Hahellaceae</taxon>
        <taxon>Hahella</taxon>
    </lineage>
</organism>
<dbReference type="GO" id="GO:0007165">
    <property type="term" value="P:signal transduction"/>
    <property type="evidence" value="ECO:0007669"/>
    <property type="project" value="InterPro"/>
</dbReference>
<dbReference type="HOGENOM" id="CLU_048995_6_1_6"/>
<dbReference type="Pfam" id="PF01584">
    <property type="entry name" value="CheW"/>
    <property type="match status" value="1"/>
</dbReference>
<dbReference type="InterPro" id="IPR039315">
    <property type="entry name" value="CheW"/>
</dbReference>
<accession>Q2SPH5</accession>
<keyword evidence="3" id="KW-1185">Reference proteome</keyword>
<dbReference type="PANTHER" id="PTHR22617:SF43">
    <property type="entry name" value="PROTEIN PILI"/>
    <property type="match status" value="1"/>
</dbReference>
<dbReference type="InterPro" id="IPR002545">
    <property type="entry name" value="CheW-lke_dom"/>
</dbReference>
<proteinExistence type="predicted"/>
<reference evidence="2 3" key="1">
    <citation type="journal article" date="2005" name="Nucleic Acids Res.">
        <title>Genomic blueprint of Hahella chejuensis, a marine microbe producing an algicidal agent.</title>
        <authorList>
            <person name="Jeong H."/>
            <person name="Yim J.H."/>
            <person name="Lee C."/>
            <person name="Choi S.-H."/>
            <person name="Park Y.K."/>
            <person name="Yoon S.H."/>
            <person name="Hur C.-G."/>
            <person name="Kang H.-Y."/>
            <person name="Kim D."/>
            <person name="Lee H.H."/>
            <person name="Park K.H."/>
            <person name="Park S.-H."/>
            <person name="Park H.-S."/>
            <person name="Lee H.K."/>
            <person name="Oh T.K."/>
            <person name="Kim J.F."/>
        </authorList>
    </citation>
    <scope>NUCLEOTIDE SEQUENCE [LARGE SCALE GENOMIC DNA]</scope>
    <source>
        <strain evidence="2 3">KCTC 2396</strain>
    </source>
</reference>
<dbReference type="SMART" id="SM00260">
    <property type="entry name" value="CheW"/>
    <property type="match status" value="1"/>
</dbReference>
<dbReference type="Gene3D" id="2.40.50.180">
    <property type="entry name" value="CheA-289, Domain 4"/>
    <property type="match status" value="1"/>
</dbReference>
<sequence>MSITTDPFAVLAEIEAKSKALAEGLPAQEDVIELWNGIGFSLAGLHFVAAMGEVVEILPVPRFTQIPGVKTWMQGVANVRGRLLPIMDLTSFFELPQQTRSTRNRRVLVIEQGDVFSGLIVDGVLGMQYFPVDSFQKDAPDIPEVLRPYVSGFYARSNERWIVFDTTSLVADSNFINVAQ</sequence>
<dbReference type="PROSITE" id="PS50851">
    <property type="entry name" value="CHEW"/>
    <property type="match status" value="1"/>
</dbReference>
<dbReference type="PANTHER" id="PTHR22617">
    <property type="entry name" value="CHEMOTAXIS SENSOR HISTIDINE KINASE-RELATED"/>
    <property type="match status" value="1"/>
</dbReference>
<dbReference type="SUPFAM" id="SSF50341">
    <property type="entry name" value="CheW-like"/>
    <property type="match status" value="1"/>
</dbReference>
<feature type="domain" description="CheW-like" evidence="1">
    <location>
        <begin position="34"/>
        <end position="175"/>
    </location>
</feature>
<dbReference type="GO" id="GO:0005829">
    <property type="term" value="C:cytosol"/>
    <property type="evidence" value="ECO:0007669"/>
    <property type="project" value="TreeGrafter"/>
</dbReference>
<dbReference type="STRING" id="349521.HCH_00544"/>
<dbReference type="OrthoDB" id="5298045at2"/>
<dbReference type="GO" id="GO:0006935">
    <property type="term" value="P:chemotaxis"/>
    <property type="evidence" value="ECO:0007669"/>
    <property type="project" value="InterPro"/>
</dbReference>
<dbReference type="InterPro" id="IPR036061">
    <property type="entry name" value="CheW-like_dom_sf"/>
</dbReference>
<protein>
    <submittedName>
        <fullName evidence="2">Chemotaxis signal transduction protein</fullName>
    </submittedName>
</protein>
<evidence type="ECO:0000259" key="1">
    <source>
        <dbReference type="PROSITE" id="PS50851"/>
    </source>
</evidence>
<dbReference type="Gene3D" id="2.30.30.40">
    <property type="entry name" value="SH3 Domains"/>
    <property type="match status" value="1"/>
</dbReference>
<dbReference type="Proteomes" id="UP000000238">
    <property type="component" value="Chromosome"/>
</dbReference>
<dbReference type="EMBL" id="CP000155">
    <property type="protein sequence ID" value="ABC27449.1"/>
    <property type="molecule type" value="Genomic_DNA"/>
</dbReference>
<dbReference type="RefSeq" id="WP_011394526.1">
    <property type="nucleotide sequence ID" value="NC_007645.1"/>
</dbReference>
<gene>
    <name evidence="2" type="ordered locus">HCH_00544</name>
</gene>
<name>Q2SPH5_HAHCH</name>
<dbReference type="eggNOG" id="COG0835">
    <property type="taxonomic scope" value="Bacteria"/>
</dbReference>
<evidence type="ECO:0000313" key="3">
    <source>
        <dbReference type="Proteomes" id="UP000000238"/>
    </source>
</evidence>